<evidence type="ECO:0000256" key="1">
    <source>
        <dbReference type="SAM" id="MobiDB-lite"/>
    </source>
</evidence>
<keyword evidence="3" id="KW-1185">Reference proteome</keyword>
<dbReference type="Proteomes" id="UP000824469">
    <property type="component" value="Unassembled WGS sequence"/>
</dbReference>
<evidence type="ECO:0000313" key="2">
    <source>
        <dbReference type="EMBL" id="KAH9293198.1"/>
    </source>
</evidence>
<feature type="region of interest" description="Disordered" evidence="1">
    <location>
        <begin position="29"/>
        <end position="50"/>
    </location>
</feature>
<dbReference type="EMBL" id="JAHRHJ020001474">
    <property type="protein sequence ID" value="KAH9293198.1"/>
    <property type="molecule type" value="Genomic_DNA"/>
</dbReference>
<evidence type="ECO:0000313" key="3">
    <source>
        <dbReference type="Proteomes" id="UP000824469"/>
    </source>
</evidence>
<name>A0AA38F8C2_TAXCH</name>
<accession>A0AA38F8C2</accession>
<feature type="compositionally biased region" description="Low complexity" evidence="1">
    <location>
        <begin position="39"/>
        <end position="50"/>
    </location>
</feature>
<feature type="region of interest" description="Disordered" evidence="1">
    <location>
        <begin position="62"/>
        <end position="83"/>
    </location>
</feature>
<feature type="non-terminal residue" evidence="2">
    <location>
        <position position="83"/>
    </location>
</feature>
<proteinExistence type="predicted"/>
<protein>
    <submittedName>
        <fullName evidence="2">Uncharacterized protein</fullName>
    </submittedName>
</protein>
<dbReference type="AlphaFoldDB" id="A0AA38F8C2"/>
<sequence length="83" mass="9272">QIEKVKVEEPVVSEAEFTAEEEDHIVSEAPSVEKATKETSILPTSSSPSISNVEEEFKISNFMFEDEGSHGDQITDHEDTMEE</sequence>
<reference evidence="2 3" key="1">
    <citation type="journal article" date="2021" name="Nat. Plants">
        <title>The Taxus genome provides insights into paclitaxel biosynthesis.</title>
        <authorList>
            <person name="Xiong X."/>
            <person name="Gou J."/>
            <person name="Liao Q."/>
            <person name="Li Y."/>
            <person name="Zhou Q."/>
            <person name="Bi G."/>
            <person name="Li C."/>
            <person name="Du R."/>
            <person name="Wang X."/>
            <person name="Sun T."/>
            <person name="Guo L."/>
            <person name="Liang H."/>
            <person name="Lu P."/>
            <person name="Wu Y."/>
            <person name="Zhang Z."/>
            <person name="Ro D.K."/>
            <person name="Shang Y."/>
            <person name="Huang S."/>
            <person name="Yan J."/>
        </authorList>
    </citation>
    <scope>NUCLEOTIDE SEQUENCE [LARGE SCALE GENOMIC DNA]</scope>
    <source>
        <strain evidence="2">Ta-2019</strain>
    </source>
</reference>
<feature type="non-terminal residue" evidence="2">
    <location>
        <position position="1"/>
    </location>
</feature>
<comment type="caution">
    <text evidence="2">The sequence shown here is derived from an EMBL/GenBank/DDBJ whole genome shotgun (WGS) entry which is preliminary data.</text>
</comment>
<feature type="compositionally biased region" description="Basic and acidic residues" evidence="1">
    <location>
        <begin position="67"/>
        <end position="83"/>
    </location>
</feature>
<gene>
    <name evidence="2" type="ORF">KI387_041598</name>
</gene>
<organism evidence="2 3">
    <name type="scientific">Taxus chinensis</name>
    <name type="common">Chinese yew</name>
    <name type="synonym">Taxus wallichiana var. chinensis</name>
    <dbReference type="NCBI Taxonomy" id="29808"/>
    <lineage>
        <taxon>Eukaryota</taxon>
        <taxon>Viridiplantae</taxon>
        <taxon>Streptophyta</taxon>
        <taxon>Embryophyta</taxon>
        <taxon>Tracheophyta</taxon>
        <taxon>Spermatophyta</taxon>
        <taxon>Pinopsida</taxon>
        <taxon>Pinidae</taxon>
        <taxon>Conifers II</taxon>
        <taxon>Cupressales</taxon>
        <taxon>Taxaceae</taxon>
        <taxon>Taxus</taxon>
    </lineage>
</organism>